<feature type="domain" description="RRM" evidence="3">
    <location>
        <begin position="94"/>
        <end position="128"/>
    </location>
</feature>
<feature type="compositionally biased region" description="Basic and acidic residues" evidence="2">
    <location>
        <begin position="1"/>
        <end position="11"/>
    </location>
</feature>
<comment type="caution">
    <text evidence="4">The sequence shown here is derived from an EMBL/GenBank/DDBJ whole genome shotgun (WGS) entry which is preliminary data.</text>
</comment>
<evidence type="ECO:0000313" key="4">
    <source>
        <dbReference type="EMBL" id="KAJ7338034.1"/>
    </source>
</evidence>
<dbReference type="GO" id="GO:0003729">
    <property type="term" value="F:mRNA binding"/>
    <property type="evidence" value="ECO:0007669"/>
    <property type="project" value="InterPro"/>
</dbReference>
<evidence type="ECO:0000256" key="1">
    <source>
        <dbReference type="ARBA" id="ARBA00022884"/>
    </source>
</evidence>
<evidence type="ECO:0000259" key="3">
    <source>
        <dbReference type="Pfam" id="PF00076"/>
    </source>
</evidence>
<name>A0A9Q1B4I3_9SAUR</name>
<dbReference type="InterPro" id="IPR012677">
    <property type="entry name" value="Nucleotide-bd_a/b_plait_sf"/>
</dbReference>
<dbReference type="Pfam" id="PF00076">
    <property type="entry name" value="RRM_1"/>
    <property type="match status" value="1"/>
</dbReference>
<dbReference type="AlphaFoldDB" id="A0A9Q1B4I3"/>
<keyword evidence="5" id="KW-1185">Reference proteome</keyword>
<proteinExistence type="predicted"/>
<feature type="region of interest" description="Disordered" evidence="2">
    <location>
        <begin position="1"/>
        <end position="40"/>
    </location>
</feature>
<dbReference type="SUPFAM" id="SSF54928">
    <property type="entry name" value="RNA-binding domain, RBD"/>
    <property type="match status" value="1"/>
</dbReference>
<evidence type="ECO:0000313" key="5">
    <source>
        <dbReference type="Proteomes" id="UP001142489"/>
    </source>
</evidence>
<dbReference type="PANTHER" id="PTHR47640">
    <property type="entry name" value="TRNA SELENOCYSTEINE 1-ASSOCIATED PROTEIN 1-RELATED-RELATED"/>
    <property type="match status" value="1"/>
</dbReference>
<accession>A0A9Q1B4I3</accession>
<dbReference type="InterPro" id="IPR035979">
    <property type="entry name" value="RBD_domain_sf"/>
</dbReference>
<dbReference type="Gene3D" id="3.30.70.330">
    <property type="match status" value="1"/>
</dbReference>
<dbReference type="InterPro" id="IPR050825">
    <property type="entry name" value="RBM42_RBP45_47-like"/>
</dbReference>
<gene>
    <name evidence="4" type="ORF">JRQ81_010560</name>
</gene>
<sequence length="222" mass="25204">MTGERKERAMESDEDEKQESPVVTPVVESIPEEKKKTKQEKLKRCNRTVAGTCWEDPSLLESDPDDFQIFCGDMGNEPVPLLSEGQDDLGQAAGKMKGYGFISFKDPNDYVRAMQEMNGKYAGSQPIKLCKSMWKEGHCAQEAKSLIAFKCLGQRPRAADFYAARVTYVSVCQQNCLVQPGQELSGNRSCIQLCLSCLPAAYHDYYFWFFYLMYYTNGREPM</sequence>
<dbReference type="Proteomes" id="UP001142489">
    <property type="component" value="Unassembled WGS sequence"/>
</dbReference>
<organism evidence="4 5">
    <name type="scientific">Phrynocephalus forsythii</name>
    <dbReference type="NCBI Taxonomy" id="171643"/>
    <lineage>
        <taxon>Eukaryota</taxon>
        <taxon>Metazoa</taxon>
        <taxon>Chordata</taxon>
        <taxon>Craniata</taxon>
        <taxon>Vertebrata</taxon>
        <taxon>Euteleostomi</taxon>
        <taxon>Lepidosauria</taxon>
        <taxon>Squamata</taxon>
        <taxon>Bifurcata</taxon>
        <taxon>Unidentata</taxon>
        <taxon>Episquamata</taxon>
        <taxon>Toxicofera</taxon>
        <taxon>Iguania</taxon>
        <taxon>Acrodonta</taxon>
        <taxon>Agamidae</taxon>
        <taxon>Agaminae</taxon>
        <taxon>Phrynocephalus</taxon>
    </lineage>
</organism>
<dbReference type="InterPro" id="IPR000504">
    <property type="entry name" value="RRM_dom"/>
</dbReference>
<dbReference type="EMBL" id="JAPFRF010000003">
    <property type="protein sequence ID" value="KAJ7338034.1"/>
    <property type="molecule type" value="Genomic_DNA"/>
</dbReference>
<reference evidence="4" key="1">
    <citation type="journal article" date="2023" name="DNA Res.">
        <title>Chromosome-level genome assembly of Phrynocephalus forsythii using third-generation DNA sequencing and Hi-C analysis.</title>
        <authorList>
            <person name="Qi Y."/>
            <person name="Zhao W."/>
            <person name="Zhao Y."/>
            <person name="Niu C."/>
            <person name="Cao S."/>
            <person name="Zhang Y."/>
        </authorList>
    </citation>
    <scope>NUCLEOTIDE SEQUENCE</scope>
    <source>
        <tissue evidence="4">Muscle</tissue>
    </source>
</reference>
<feature type="compositionally biased region" description="Basic and acidic residues" evidence="2">
    <location>
        <begin position="31"/>
        <end position="40"/>
    </location>
</feature>
<dbReference type="OrthoDB" id="1749473at2759"/>
<keyword evidence="1" id="KW-0694">RNA-binding</keyword>
<dbReference type="PANTHER" id="PTHR47640:SF11">
    <property type="entry name" value="RNA-BINDING PROTEIN 42"/>
    <property type="match status" value="1"/>
</dbReference>
<evidence type="ECO:0000256" key="2">
    <source>
        <dbReference type="SAM" id="MobiDB-lite"/>
    </source>
</evidence>
<protein>
    <recommendedName>
        <fullName evidence="3">RRM domain-containing protein</fullName>
    </recommendedName>
</protein>